<feature type="region of interest" description="Disordered" evidence="1">
    <location>
        <begin position="48"/>
        <end position="68"/>
    </location>
</feature>
<dbReference type="AlphaFoldDB" id="A0A364XWX3"/>
<accession>A0A364XWX3</accession>
<dbReference type="RefSeq" id="WP_112749131.1">
    <property type="nucleotide sequence ID" value="NZ_QMFY01000015.1"/>
</dbReference>
<gene>
    <name evidence="2" type="ORF">DQQ10_22215</name>
</gene>
<dbReference type="Proteomes" id="UP000251889">
    <property type="component" value="Unassembled WGS sequence"/>
</dbReference>
<dbReference type="PROSITE" id="PS51257">
    <property type="entry name" value="PROKAR_LIPOPROTEIN"/>
    <property type="match status" value="1"/>
</dbReference>
<organism evidence="2 3">
    <name type="scientific">Pseudochryseolinea flava</name>
    <dbReference type="NCBI Taxonomy" id="2059302"/>
    <lineage>
        <taxon>Bacteria</taxon>
        <taxon>Pseudomonadati</taxon>
        <taxon>Bacteroidota</taxon>
        <taxon>Cytophagia</taxon>
        <taxon>Cytophagales</taxon>
        <taxon>Fulvivirgaceae</taxon>
        <taxon>Pseudochryseolinea</taxon>
    </lineage>
</organism>
<keyword evidence="3" id="KW-1185">Reference proteome</keyword>
<feature type="compositionally biased region" description="Basic and acidic residues" evidence="1">
    <location>
        <begin position="56"/>
        <end position="68"/>
    </location>
</feature>
<name>A0A364XWX3_9BACT</name>
<dbReference type="EMBL" id="QMFY01000015">
    <property type="protein sequence ID" value="RAV98734.1"/>
    <property type="molecule type" value="Genomic_DNA"/>
</dbReference>
<evidence type="ECO:0000256" key="1">
    <source>
        <dbReference type="SAM" id="MobiDB-lite"/>
    </source>
</evidence>
<proteinExistence type="predicted"/>
<protein>
    <submittedName>
        <fullName evidence="2">Uncharacterized protein</fullName>
    </submittedName>
</protein>
<evidence type="ECO:0000313" key="2">
    <source>
        <dbReference type="EMBL" id="RAV98734.1"/>
    </source>
</evidence>
<evidence type="ECO:0000313" key="3">
    <source>
        <dbReference type="Proteomes" id="UP000251889"/>
    </source>
</evidence>
<comment type="caution">
    <text evidence="2">The sequence shown here is derived from an EMBL/GenBank/DDBJ whole genome shotgun (WGS) entry which is preliminary data.</text>
</comment>
<reference evidence="2 3" key="1">
    <citation type="submission" date="2018-06" db="EMBL/GenBank/DDBJ databases">
        <title>Chryseolinea flavus sp. nov., a member of the phylum Bacteroidetes isolated from soil.</title>
        <authorList>
            <person name="Li Y."/>
            <person name="Wang J."/>
        </authorList>
    </citation>
    <scope>NUCLEOTIDE SEQUENCE [LARGE SCALE GENOMIC DNA]</scope>
    <source>
        <strain evidence="2 3">SDU1-6</strain>
    </source>
</reference>
<sequence>MMRLMLSKFLVFVVLIGMGCSSGVIPCPKAKTVKMRKTNPNKRFFLPSESLSASAEEEKPVAKRSRVGDQKTIQNVTLEEWDCPKPGKKKYLPKKVKENIRKNMERVNAAQKDSLGVSTGNR</sequence>